<dbReference type="Proteomes" id="UP000178853">
    <property type="component" value="Unassembled WGS sequence"/>
</dbReference>
<dbReference type="PANTHER" id="PTHR43472:SF1">
    <property type="entry name" value="PHOSPHORIBOSYLAMINE--GLYCINE LIGASE, CHLOROPLASTIC"/>
    <property type="match status" value="1"/>
</dbReference>
<dbReference type="PROSITE" id="PS50975">
    <property type="entry name" value="ATP_GRASP"/>
    <property type="match status" value="1"/>
</dbReference>
<dbReference type="GO" id="GO:0005524">
    <property type="term" value="F:ATP binding"/>
    <property type="evidence" value="ECO:0007669"/>
    <property type="project" value="UniProtKB-UniRule"/>
</dbReference>
<dbReference type="HAMAP" id="MF_00138">
    <property type="entry name" value="GARS"/>
    <property type="match status" value="1"/>
</dbReference>
<dbReference type="PANTHER" id="PTHR43472">
    <property type="entry name" value="PHOSPHORIBOSYLAMINE--GLYCINE LIGASE"/>
    <property type="match status" value="1"/>
</dbReference>
<comment type="catalytic activity">
    <reaction evidence="14">
        <text>5-phospho-beta-D-ribosylamine + glycine + ATP = N(1)-(5-phospho-beta-D-ribosyl)glycinamide + ADP + phosphate + H(+)</text>
        <dbReference type="Rhea" id="RHEA:17453"/>
        <dbReference type="ChEBI" id="CHEBI:15378"/>
        <dbReference type="ChEBI" id="CHEBI:30616"/>
        <dbReference type="ChEBI" id="CHEBI:43474"/>
        <dbReference type="ChEBI" id="CHEBI:57305"/>
        <dbReference type="ChEBI" id="CHEBI:58681"/>
        <dbReference type="ChEBI" id="CHEBI:143788"/>
        <dbReference type="ChEBI" id="CHEBI:456216"/>
        <dbReference type="EC" id="6.3.4.13"/>
    </reaction>
</comment>
<evidence type="ECO:0000256" key="13">
    <source>
        <dbReference type="ARBA" id="ARBA00042864"/>
    </source>
</evidence>
<evidence type="ECO:0000256" key="9">
    <source>
        <dbReference type="ARBA" id="ARBA00022840"/>
    </source>
</evidence>
<dbReference type="InterPro" id="IPR013815">
    <property type="entry name" value="ATP_grasp_subdomain_1"/>
</dbReference>
<keyword evidence="7 15" id="KW-0547">Nucleotide-binding</keyword>
<evidence type="ECO:0000256" key="12">
    <source>
        <dbReference type="ARBA" id="ARBA00042242"/>
    </source>
</evidence>
<evidence type="ECO:0000256" key="7">
    <source>
        <dbReference type="ARBA" id="ARBA00022741"/>
    </source>
</evidence>
<evidence type="ECO:0000256" key="5">
    <source>
        <dbReference type="ARBA" id="ARBA00022598"/>
    </source>
</evidence>
<dbReference type="InterPro" id="IPR011761">
    <property type="entry name" value="ATP-grasp"/>
</dbReference>
<comment type="pathway">
    <text evidence="3 14">Purine metabolism; IMP biosynthesis via de novo pathway; N(1)-(5-phospho-D-ribosyl)glycinamide from 5-phospho-alpha-D-ribose 1-diphosphate: step 2/2.</text>
</comment>
<reference evidence="17 18" key="1">
    <citation type="journal article" date="2016" name="Nat. Commun.">
        <title>Thousands of microbial genomes shed light on interconnected biogeochemical processes in an aquifer system.</title>
        <authorList>
            <person name="Anantharaman K."/>
            <person name="Brown C.T."/>
            <person name="Hug L.A."/>
            <person name="Sharon I."/>
            <person name="Castelle C.J."/>
            <person name="Probst A.J."/>
            <person name="Thomas B.C."/>
            <person name="Singh A."/>
            <person name="Wilkins M.J."/>
            <person name="Karaoz U."/>
            <person name="Brodie E.L."/>
            <person name="Williams K.H."/>
            <person name="Hubbard S.S."/>
            <person name="Banfield J.F."/>
        </authorList>
    </citation>
    <scope>NUCLEOTIDE SEQUENCE [LARGE SCALE GENOMIC DNA]</scope>
</reference>
<dbReference type="InterPro" id="IPR020561">
    <property type="entry name" value="PRibGlycinamid_synth_ATP-grasp"/>
</dbReference>
<keyword evidence="5 14" id="KW-0436">Ligase</keyword>
<keyword evidence="8 14" id="KW-0658">Purine biosynthesis</keyword>
<accession>A0A1F7HUE0</accession>
<dbReference type="Pfam" id="PF01071">
    <property type="entry name" value="GARS_A"/>
    <property type="match status" value="1"/>
</dbReference>
<dbReference type="Pfam" id="PF02844">
    <property type="entry name" value="GARS_N"/>
    <property type="match status" value="1"/>
</dbReference>
<proteinExistence type="inferred from homology"/>
<name>A0A1F7HUE0_9BACT</name>
<evidence type="ECO:0000256" key="14">
    <source>
        <dbReference type="HAMAP-Rule" id="MF_00138"/>
    </source>
</evidence>
<dbReference type="EC" id="6.3.4.13" evidence="4 14"/>
<dbReference type="SUPFAM" id="SSF51246">
    <property type="entry name" value="Rudiment single hybrid motif"/>
    <property type="match status" value="1"/>
</dbReference>
<dbReference type="InterPro" id="IPR037123">
    <property type="entry name" value="PRibGlycinamide_synth_C_sf"/>
</dbReference>
<evidence type="ECO:0000256" key="6">
    <source>
        <dbReference type="ARBA" id="ARBA00022723"/>
    </source>
</evidence>
<dbReference type="GO" id="GO:0046872">
    <property type="term" value="F:metal ion binding"/>
    <property type="evidence" value="ECO:0007669"/>
    <property type="project" value="UniProtKB-KW"/>
</dbReference>
<dbReference type="GO" id="GO:0004637">
    <property type="term" value="F:phosphoribosylamine-glycine ligase activity"/>
    <property type="evidence" value="ECO:0007669"/>
    <property type="project" value="UniProtKB-UniRule"/>
</dbReference>
<dbReference type="Gene3D" id="3.90.600.10">
    <property type="entry name" value="Phosphoribosylglycinamide synthetase, C-terminal domain"/>
    <property type="match status" value="1"/>
</dbReference>
<comment type="caution">
    <text evidence="17">The sequence shown here is derived from an EMBL/GenBank/DDBJ whole genome shotgun (WGS) entry which is preliminary data.</text>
</comment>
<dbReference type="UniPathway" id="UPA00074">
    <property type="reaction ID" value="UER00125"/>
</dbReference>
<dbReference type="InterPro" id="IPR011054">
    <property type="entry name" value="Rudment_hybrid_motif"/>
</dbReference>
<keyword evidence="9 15" id="KW-0067">ATP-binding</keyword>
<dbReference type="SMART" id="SM01210">
    <property type="entry name" value="GARS_C"/>
    <property type="match status" value="1"/>
</dbReference>
<dbReference type="NCBIfam" id="TIGR00877">
    <property type="entry name" value="purD"/>
    <property type="match status" value="1"/>
</dbReference>
<evidence type="ECO:0000256" key="8">
    <source>
        <dbReference type="ARBA" id="ARBA00022755"/>
    </source>
</evidence>
<sequence length="427" mass="47205">MVKTIKKSILIIGVGGREHAIGWKLKQSKYDCRLYFAPGNGGTATLGTNIAIPVDDIGQLLMFAQEKRIDLTVVGPENTLAAGVVDAFEKKGLRIFGPTKKATQLESSKAWAVKFMTRHRIPCPQTRVFSDYKKGLSYAQKLHGNCVIKADGLALGKGVFVCSNFQEARFAIQSILIKKEFGNAGKKLLIQEKLEGREISLISFTDGKTSAPLVSAQDYKRVFDHDRGPNTGGMGTVAPSPFMTPSLLKTIQSKIIEPTIGGMRKEGMPFKGILYGGIMLTKTGPKVLEFNVRFGDPETQVQLPLLKTDLYEVFIACTEGILQKKRVELEIKKKCICVILAAGGYPRSYRKGELIHGLDSITDGDFSIFHAGTRMKDNLIRSNGGRVLGITRWGKNLNFVRKKIYQSIGIKGVHFRKMQYRTDIGKL</sequence>
<evidence type="ECO:0000256" key="15">
    <source>
        <dbReference type="PROSITE-ProRule" id="PRU00409"/>
    </source>
</evidence>
<dbReference type="AlphaFoldDB" id="A0A1F7HUE0"/>
<keyword evidence="10" id="KW-0464">Manganese</keyword>
<evidence type="ECO:0000259" key="16">
    <source>
        <dbReference type="PROSITE" id="PS50975"/>
    </source>
</evidence>
<dbReference type="Gene3D" id="3.30.1490.20">
    <property type="entry name" value="ATP-grasp fold, A domain"/>
    <property type="match status" value="1"/>
</dbReference>
<dbReference type="EMBL" id="MGAA01000082">
    <property type="protein sequence ID" value="OGK34626.1"/>
    <property type="molecule type" value="Genomic_DNA"/>
</dbReference>
<evidence type="ECO:0000256" key="4">
    <source>
        <dbReference type="ARBA" id="ARBA00013255"/>
    </source>
</evidence>
<organism evidence="17 18">
    <name type="scientific">Candidatus Roizmanbacteria bacterium RIFCSPHIGHO2_12_FULL_39_8</name>
    <dbReference type="NCBI Taxonomy" id="1802050"/>
    <lineage>
        <taxon>Bacteria</taxon>
        <taxon>Candidatus Roizmaniibacteriota</taxon>
    </lineage>
</organism>
<dbReference type="InterPro" id="IPR020559">
    <property type="entry name" value="PRibGlycinamide_synth_CS"/>
</dbReference>
<evidence type="ECO:0000313" key="18">
    <source>
        <dbReference type="Proteomes" id="UP000178853"/>
    </source>
</evidence>
<evidence type="ECO:0000256" key="1">
    <source>
        <dbReference type="ARBA" id="ARBA00001936"/>
    </source>
</evidence>
<dbReference type="SMART" id="SM01209">
    <property type="entry name" value="GARS_A"/>
    <property type="match status" value="1"/>
</dbReference>
<evidence type="ECO:0000256" key="10">
    <source>
        <dbReference type="ARBA" id="ARBA00023211"/>
    </source>
</evidence>
<evidence type="ECO:0000313" key="17">
    <source>
        <dbReference type="EMBL" id="OGK34626.1"/>
    </source>
</evidence>
<dbReference type="InterPro" id="IPR020562">
    <property type="entry name" value="PRibGlycinamide_synth_N"/>
</dbReference>
<keyword evidence="6" id="KW-0479">Metal-binding</keyword>
<evidence type="ECO:0000256" key="2">
    <source>
        <dbReference type="ARBA" id="ARBA00001946"/>
    </source>
</evidence>
<dbReference type="FunFam" id="3.30.470.20:FF:000018">
    <property type="entry name" value="Trifunctional purine biosynthetic protein adenosine-3"/>
    <property type="match status" value="1"/>
</dbReference>
<dbReference type="Gene3D" id="3.40.50.20">
    <property type="match status" value="1"/>
</dbReference>
<dbReference type="PROSITE" id="PS00184">
    <property type="entry name" value="GARS"/>
    <property type="match status" value="1"/>
</dbReference>
<protein>
    <recommendedName>
        <fullName evidence="4 14">Phosphoribosylamine--glycine ligase</fullName>
        <ecNumber evidence="4 14">6.3.4.13</ecNumber>
    </recommendedName>
    <alternativeName>
        <fullName evidence="14">GARS</fullName>
    </alternativeName>
    <alternativeName>
        <fullName evidence="12 14">Glycinamide ribonucleotide synthetase</fullName>
    </alternativeName>
    <alternativeName>
        <fullName evidence="13 14">Phosphoribosylglycinamide synthetase</fullName>
    </alternativeName>
</protein>
<dbReference type="GO" id="GO:0009113">
    <property type="term" value="P:purine nucleobase biosynthetic process"/>
    <property type="evidence" value="ECO:0007669"/>
    <property type="project" value="InterPro"/>
</dbReference>
<evidence type="ECO:0000256" key="11">
    <source>
        <dbReference type="ARBA" id="ARBA00038345"/>
    </source>
</evidence>
<dbReference type="GO" id="GO:0006189">
    <property type="term" value="P:'de novo' IMP biosynthetic process"/>
    <property type="evidence" value="ECO:0007669"/>
    <property type="project" value="UniProtKB-UniRule"/>
</dbReference>
<comment type="similarity">
    <text evidence="11 14">Belongs to the GARS family.</text>
</comment>
<dbReference type="SUPFAM" id="SSF52440">
    <property type="entry name" value="PreATP-grasp domain"/>
    <property type="match status" value="1"/>
</dbReference>
<gene>
    <name evidence="14" type="primary">purD</name>
    <name evidence="17" type="ORF">A3F60_01670</name>
</gene>
<comment type="cofactor">
    <cofactor evidence="1">
        <name>Mn(2+)</name>
        <dbReference type="ChEBI" id="CHEBI:29035"/>
    </cofactor>
</comment>
<evidence type="ECO:0000256" key="3">
    <source>
        <dbReference type="ARBA" id="ARBA00005174"/>
    </source>
</evidence>
<dbReference type="InterPro" id="IPR000115">
    <property type="entry name" value="PRibGlycinamide_synth"/>
</dbReference>
<dbReference type="Pfam" id="PF02843">
    <property type="entry name" value="GARS_C"/>
    <property type="match status" value="1"/>
</dbReference>
<dbReference type="InterPro" id="IPR020560">
    <property type="entry name" value="PRibGlycinamide_synth_C-dom"/>
</dbReference>
<dbReference type="Gene3D" id="3.30.470.20">
    <property type="entry name" value="ATP-grasp fold, B domain"/>
    <property type="match status" value="1"/>
</dbReference>
<dbReference type="SUPFAM" id="SSF56059">
    <property type="entry name" value="Glutathione synthetase ATP-binding domain-like"/>
    <property type="match status" value="1"/>
</dbReference>
<feature type="domain" description="ATP-grasp" evidence="16">
    <location>
        <begin position="113"/>
        <end position="319"/>
    </location>
</feature>
<dbReference type="InterPro" id="IPR016185">
    <property type="entry name" value="PreATP-grasp_dom_sf"/>
</dbReference>
<comment type="cofactor">
    <cofactor evidence="2">
        <name>Mg(2+)</name>
        <dbReference type="ChEBI" id="CHEBI:18420"/>
    </cofactor>
</comment>